<proteinExistence type="predicted"/>
<keyword evidence="2" id="KW-0150">Chloroplast</keyword>
<accession>A0A345U971</accession>
<evidence type="ECO:0000256" key="1">
    <source>
        <dbReference type="SAM" id="Phobius"/>
    </source>
</evidence>
<keyword evidence="1" id="KW-0812">Transmembrane</keyword>
<sequence>MYFYRKFDLNKYYFVSSQHSCLLVIAYLSYKIVSRDYLYLYIIYNYSSSFSYLILSKYFFNVLLLSMILYTSNMFLEVKIHNFKALSFYYWLGFCITCIRIDYYLLNFPSSAYSLVNTHFISVNILRRYLILTIY</sequence>
<dbReference type="GeneID" id="37620636"/>
<geneLocation type="chloroplast" evidence="2"/>
<feature type="transmembrane region" description="Helical" evidence="1">
    <location>
        <begin position="88"/>
        <end position="106"/>
    </location>
</feature>
<organism evidence="2">
    <name type="scientific">Gracilaria vermiculophylla</name>
    <dbReference type="NCBI Taxonomy" id="2608709"/>
    <lineage>
        <taxon>Eukaryota</taxon>
        <taxon>Rhodophyta</taxon>
        <taxon>Florideophyceae</taxon>
        <taxon>Rhodymeniophycidae</taxon>
        <taxon>Gracilariales</taxon>
        <taxon>Gracilariaceae</taxon>
        <taxon>Gracilaria</taxon>
    </lineage>
</organism>
<gene>
    <name evidence="2" type="primary">orf135</name>
</gene>
<dbReference type="EMBL" id="MH396013">
    <property type="protein sequence ID" value="AXI97007.1"/>
    <property type="molecule type" value="Genomic_DNA"/>
</dbReference>
<protein>
    <submittedName>
        <fullName evidence="2">Uncharacterized protein</fullName>
    </submittedName>
</protein>
<feature type="transmembrane region" description="Helical" evidence="1">
    <location>
        <begin position="12"/>
        <end position="30"/>
    </location>
</feature>
<keyword evidence="1" id="KW-1133">Transmembrane helix</keyword>
<feature type="transmembrane region" description="Helical" evidence="1">
    <location>
        <begin position="50"/>
        <end position="76"/>
    </location>
</feature>
<evidence type="ECO:0000313" key="2">
    <source>
        <dbReference type="EMBL" id="AXI97007.1"/>
    </source>
</evidence>
<keyword evidence="2" id="KW-0934">Plastid</keyword>
<dbReference type="RefSeq" id="YP_009509357.1">
    <property type="nucleotide sequence ID" value="NC_039092.1"/>
</dbReference>
<keyword evidence="1" id="KW-0472">Membrane</keyword>
<name>A0A345U971_9FLOR</name>
<reference evidence="2" key="1">
    <citation type="submission" date="2018-05" db="EMBL/GenBank/DDBJ databases">
        <title>Organellar genomes of Gracilariaceae.</title>
        <authorList>
            <person name="Iha C."/>
            <person name="Oliveira M.C."/>
        </authorList>
    </citation>
    <scope>NUCLEOTIDE SEQUENCE</scope>
</reference>
<dbReference type="AlphaFoldDB" id="A0A345U971"/>